<keyword evidence="4" id="KW-1185">Reference proteome</keyword>
<proteinExistence type="predicted"/>
<dbReference type="Proteomes" id="UP000334019">
    <property type="component" value="Chromosome"/>
</dbReference>
<dbReference type="AlphaFoldDB" id="A0A5Q2RET1"/>
<dbReference type="KEGG" id="atq:GH723_03130"/>
<evidence type="ECO:0000256" key="1">
    <source>
        <dbReference type="SAM" id="MobiDB-lite"/>
    </source>
</evidence>
<sequence length="53" mass="6114">MPALTASCRHDTRSSRSFPRGPPPSRAKEILEERYASGELSAEEYRERLDHLR</sequence>
<gene>
    <name evidence="3" type="ORF">GH723_03130</name>
</gene>
<feature type="domain" description="SHOCT" evidence="2">
    <location>
        <begin position="29"/>
        <end position="52"/>
    </location>
</feature>
<evidence type="ECO:0000313" key="4">
    <source>
        <dbReference type="Proteomes" id="UP000334019"/>
    </source>
</evidence>
<dbReference type="RefSeq" id="WP_153758279.1">
    <property type="nucleotide sequence ID" value="NZ_CP045851.1"/>
</dbReference>
<evidence type="ECO:0000259" key="2">
    <source>
        <dbReference type="Pfam" id="PF09851"/>
    </source>
</evidence>
<dbReference type="Pfam" id="PF09851">
    <property type="entry name" value="SHOCT"/>
    <property type="match status" value="1"/>
</dbReference>
<protein>
    <recommendedName>
        <fullName evidence="2">SHOCT domain-containing protein</fullName>
    </recommendedName>
</protein>
<name>A0A5Q2RET1_9ACTN</name>
<dbReference type="InterPro" id="IPR018649">
    <property type="entry name" value="SHOCT"/>
</dbReference>
<reference evidence="3 4" key="1">
    <citation type="submission" date="2019-11" db="EMBL/GenBank/DDBJ databases">
        <authorList>
            <person name="He Y."/>
        </authorList>
    </citation>
    <scope>NUCLEOTIDE SEQUENCE [LARGE SCALE GENOMIC DNA]</scope>
    <source>
        <strain evidence="3 4">SCSIO 58843</strain>
    </source>
</reference>
<dbReference type="EMBL" id="CP045851">
    <property type="protein sequence ID" value="QGG94173.1"/>
    <property type="molecule type" value="Genomic_DNA"/>
</dbReference>
<organism evidence="3 4">
    <name type="scientific">Actinomarinicola tropica</name>
    <dbReference type="NCBI Taxonomy" id="2789776"/>
    <lineage>
        <taxon>Bacteria</taxon>
        <taxon>Bacillati</taxon>
        <taxon>Actinomycetota</taxon>
        <taxon>Acidimicrobiia</taxon>
        <taxon>Acidimicrobiales</taxon>
        <taxon>Iamiaceae</taxon>
        <taxon>Actinomarinicola</taxon>
    </lineage>
</organism>
<accession>A0A5Q2RET1</accession>
<evidence type="ECO:0000313" key="3">
    <source>
        <dbReference type="EMBL" id="QGG94173.1"/>
    </source>
</evidence>
<feature type="region of interest" description="Disordered" evidence="1">
    <location>
        <begin position="1"/>
        <end position="34"/>
    </location>
</feature>